<organism evidence="1 2">
    <name type="scientific">Pieris brassicae</name>
    <name type="common">White butterfly</name>
    <name type="synonym">Large white butterfly</name>
    <dbReference type="NCBI Taxonomy" id="7116"/>
    <lineage>
        <taxon>Eukaryota</taxon>
        <taxon>Metazoa</taxon>
        <taxon>Ecdysozoa</taxon>
        <taxon>Arthropoda</taxon>
        <taxon>Hexapoda</taxon>
        <taxon>Insecta</taxon>
        <taxon>Pterygota</taxon>
        <taxon>Neoptera</taxon>
        <taxon>Endopterygota</taxon>
        <taxon>Lepidoptera</taxon>
        <taxon>Glossata</taxon>
        <taxon>Ditrysia</taxon>
        <taxon>Papilionoidea</taxon>
        <taxon>Pieridae</taxon>
        <taxon>Pierinae</taxon>
        <taxon>Pieris</taxon>
    </lineage>
</organism>
<dbReference type="EMBL" id="CALOZG010000085">
    <property type="protein sequence ID" value="CAH4037679.1"/>
    <property type="molecule type" value="Genomic_DNA"/>
</dbReference>
<evidence type="ECO:0000313" key="1">
    <source>
        <dbReference type="EMBL" id="CAH4037679.1"/>
    </source>
</evidence>
<keyword evidence="2" id="KW-1185">Reference proteome</keyword>
<evidence type="ECO:0000313" key="2">
    <source>
        <dbReference type="Proteomes" id="UP001152562"/>
    </source>
</evidence>
<sequence>MVAHRKGKWVGHFNNGVEKNVRRVKVANVSFACLTGEDVGFLCQRMALLDIWTILPVEHITNCTIYVRVENGCVTVPLMWRLQIHQPFSCGFR</sequence>
<proteinExistence type="predicted"/>
<reference evidence="1" key="1">
    <citation type="submission" date="2022-05" db="EMBL/GenBank/DDBJ databases">
        <authorList>
            <person name="Okamura Y."/>
        </authorList>
    </citation>
    <scope>NUCLEOTIDE SEQUENCE</scope>
</reference>
<comment type="caution">
    <text evidence="1">The sequence shown here is derived from an EMBL/GenBank/DDBJ whole genome shotgun (WGS) entry which is preliminary data.</text>
</comment>
<name>A0A9P0TSK7_PIEBR</name>
<dbReference type="AlphaFoldDB" id="A0A9P0TSK7"/>
<dbReference type="Proteomes" id="UP001152562">
    <property type="component" value="Unassembled WGS sequence"/>
</dbReference>
<protein>
    <submittedName>
        <fullName evidence="1">Uncharacterized protein</fullName>
    </submittedName>
</protein>
<accession>A0A9P0TSK7</accession>
<gene>
    <name evidence="1" type="ORF">PIBRA_LOCUS13318</name>
</gene>